<accession>A0A0U5HG66</accession>
<protein>
    <recommendedName>
        <fullName evidence="3">SNARE domain protein</fullName>
    </recommendedName>
</protein>
<proteinExistence type="predicted"/>
<dbReference type="STRING" id="454130.A0A0U5HG66"/>
<dbReference type="OMA" id="LEPHICR"/>
<dbReference type="OrthoDB" id="546861at2759"/>
<sequence>MMRTKQSTLPFGFIADILFQIIINGDASTVPSLCLLNKATYDTIKLLEPHICIWFIRLHGIDAFDPVLTINPLTGRQNDLTVHTLVRFLYRHELARRLSTDIIPSVWGPFSEDDKVEMNFEAELKLAKRLERGLFVLFHMSDISRAIEQEKHKKPSLPSMVTKRLVILARMLDEYSEFPIEERKPLSFEEHTKHVYTVMKWGYTEAEIGKKRLEFRSYLDDETEIAFHCVVRMLRELLERMLLRHGPKYWHRDTRNEQSVLSWFLLNQPPQALEKLLLSPQDNCCHFDGQSMSDSRKCCFSDPLDDYWNAWKDVPELGCAECDCKRRVRSWSVKPTLMDARGRDFNRAAERYLKEMWSQRHVGLHQAFTMSVFATVL</sequence>
<dbReference type="AlphaFoldDB" id="A0A0U5HG66"/>
<evidence type="ECO:0008006" key="3">
    <source>
        <dbReference type="Google" id="ProtNLM"/>
    </source>
</evidence>
<evidence type="ECO:0000313" key="1">
    <source>
        <dbReference type="EMBL" id="CEN60348.1"/>
    </source>
</evidence>
<reference evidence="2" key="1">
    <citation type="journal article" date="2016" name="Genome Announc.">
        <title>Draft genome sequences of fungus Aspergillus calidoustus.</title>
        <authorList>
            <person name="Horn F."/>
            <person name="Linde J."/>
            <person name="Mattern D.J."/>
            <person name="Walther G."/>
            <person name="Guthke R."/>
            <person name="Scherlach K."/>
            <person name="Martin K."/>
            <person name="Brakhage A.A."/>
            <person name="Petzke L."/>
            <person name="Valiante V."/>
        </authorList>
    </citation>
    <scope>NUCLEOTIDE SEQUENCE [LARGE SCALE GENOMIC DNA]</scope>
    <source>
        <strain evidence="2">SF006504</strain>
    </source>
</reference>
<keyword evidence="2" id="KW-1185">Reference proteome</keyword>
<dbReference type="EMBL" id="CDMC01000002">
    <property type="protein sequence ID" value="CEN60348.1"/>
    <property type="molecule type" value="Genomic_DNA"/>
</dbReference>
<evidence type="ECO:0000313" key="2">
    <source>
        <dbReference type="Proteomes" id="UP000054771"/>
    </source>
</evidence>
<dbReference type="Proteomes" id="UP000054771">
    <property type="component" value="Unassembled WGS sequence"/>
</dbReference>
<name>A0A0U5HG66_ASPCI</name>
<organism evidence="1 2">
    <name type="scientific">Aspergillus calidoustus</name>
    <dbReference type="NCBI Taxonomy" id="454130"/>
    <lineage>
        <taxon>Eukaryota</taxon>
        <taxon>Fungi</taxon>
        <taxon>Dikarya</taxon>
        <taxon>Ascomycota</taxon>
        <taxon>Pezizomycotina</taxon>
        <taxon>Eurotiomycetes</taxon>
        <taxon>Eurotiomycetidae</taxon>
        <taxon>Eurotiales</taxon>
        <taxon>Aspergillaceae</taxon>
        <taxon>Aspergillus</taxon>
        <taxon>Aspergillus subgen. Nidulantes</taxon>
    </lineage>
</organism>
<gene>
    <name evidence="1" type="ORF">ASPCAL02789</name>
</gene>